<dbReference type="PROSITE" id="PS00678">
    <property type="entry name" value="WD_REPEATS_1"/>
    <property type="match status" value="1"/>
</dbReference>
<evidence type="ECO:0000313" key="5">
    <source>
        <dbReference type="EMBL" id="TWT63317.1"/>
    </source>
</evidence>
<accession>A0A5C5XJE9</accession>
<dbReference type="RefSeq" id="WP_146505081.1">
    <property type="nucleotide sequence ID" value="NZ_SJPG01000001.1"/>
</dbReference>
<evidence type="ECO:0000256" key="2">
    <source>
        <dbReference type="ARBA" id="ARBA00022737"/>
    </source>
</evidence>
<protein>
    <submittedName>
        <fullName evidence="5">Uncharacterized protein</fullName>
    </submittedName>
</protein>
<keyword evidence="2" id="KW-0677">Repeat</keyword>
<dbReference type="InterPro" id="IPR015943">
    <property type="entry name" value="WD40/YVTN_repeat-like_dom_sf"/>
</dbReference>
<dbReference type="InterPro" id="IPR036322">
    <property type="entry name" value="WD40_repeat_dom_sf"/>
</dbReference>
<dbReference type="EMBL" id="SJPG01000001">
    <property type="protein sequence ID" value="TWT63317.1"/>
    <property type="molecule type" value="Genomic_DNA"/>
</dbReference>
<gene>
    <name evidence="5" type="ORF">Pan54_40700</name>
</gene>
<evidence type="ECO:0000256" key="1">
    <source>
        <dbReference type="ARBA" id="ARBA00022574"/>
    </source>
</evidence>
<name>A0A5C5XJE9_9PLAN</name>
<organism evidence="5 6">
    <name type="scientific">Rubinisphaera italica</name>
    <dbReference type="NCBI Taxonomy" id="2527969"/>
    <lineage>
        <taxon>Bacteria</taxon>
        <taxon>Pseudomonadati</taxon>
        <taxon>Planctomycetota</taxon>
        <taxon>Planctomycetia</taxon>
        <taxon>Planctomycetales</taxon>
        <taxon>Planctomycetaceae</taxon>
        <taxon>Rubinisphaera</taxon>
    </lineage>
</organism>
<evidence type="ECO:0000313" key="6">
    <source>
        <dbReference type="Proteomes" id="UP000316095"/>
    </source>
</evidence>
<dbReference type="Gene3D" id="2.130.10.10">
    <property type="entry name" value="YVTN repeat-like/Quinoprotein amine dehydrogenase"/>
    <property type="match status" value="1"/>
</dbReference>
<evidence type="ECO:0000256" key="3">
    <source>
        <dbReference type="PROSITE-ProRule" id="PRU00221"/>
    </source>
</evidence>
<keyword evidence="1 3" id="KW-0853">WD repeat</keyword>
<keyword evidence="6" id="KW-1185">Reference proteome</keyword>
<dbReference type="Proteomes" id="UP000316095">
    <property type="component" value="Unassembled WGS sequence"/>
</dbReference>
<keyword evidence="4" id="KW-0472">Membrane</keyword>
<dbReference type="InterPro" id="IPR019775">
    <property type="entry name" value="WD40_repeat_CS"/>
</dbReference>
<keyword evidence="4" id="KW-0812">Transmembrane</keyword>
<sequence>MNNSAHSMHDSAGSESIFLDVASPLLPNNKANRFKAFVVFAILIAGGAWYQLSSTGAGLIRPFGDTDPIVNNIEKPLGGFFDIALVSGQSKIIARATAGRTMELNLEDGTIEQVSSRENRSALQLMVRTSGLPLAVYVNSNPNFNLHFNLNNSFTELFVPQSLEVSAVTMFEDNQKIAVASCDFKAEKRDSKLTYRVDILDTISGRLEKTIRLQHLIFDFAYDEQLHNLYASTNNGIYRLEDGVDQLELINSCHARSLECLGNSRLLITGQFNGDVQAISLDTLETCWATSVGKSATVKALTCHETLNMIAVGGEFNFVLLLDSNTGATMRVLLQDESAVNDVAYSDDGEQLYISRSNSTVALWDLTQSSLVKVYDL</sequence>
<dbReference type="AlphaFoldDB" id="A0A5C5XJE9"/>
<reference evidence="5 6" key="1">
    <citation type="submission" date="2019-02" db="EMBL/GenBank/DDBJ databases">
        <title>Deep-cultivation of Planctomycetes and their phenomic and genomic characterization uncovers novel biology.</title>
        <authorList>
            <person name="Wiegand S."/>
            <person name="Jogler M."/>
            <person name="Boedeker C."/>
            <person name="Pinto D."/>
            <person name="Vollmers J."/>
            <person name="Rivas-Marin E."/>
            <person name="Kohn T."/>
            <person name="Peeters S.H."/>
            <person name="Heuer A."/>
            <person name="Rast P."/>
            <person name="Oberbeckmann S."/>
            <person name="Bunk B."/>
            <person name="Jeske O."/>
            <person name="Meyerdierks A."/>
            <person name="Storesund J.E."/>
            <person name="Kallscheuer N."/>
            <person name="Luecker S."/>
            <person name="Lage O.M."/>
            <person name="Pohl T."/>
            <person name="Merkel B.J."/>
            <person name="Hornburger P."/>
            <person name="Mueller R.-W."/>
            <person name="Bruemmer F."/>
            <person name="Labrenz M."/>
            <person name="Spormann A.M."/>
            <person name="Op Den Camp H."/>
            <person name="Overmann J."/>
            <person name="Amann R."/>
            <person name="Jetten M.S.M."/>
            <person name="Mascher T."/>
            <person name="Medema M.H."/>
            <person name="Devos D.P."/>
            <person name="Kaster A.-K."/>
            <person name="Ovreas L."/>
            <person name="Rohde M."/>
            <person name="Galperin M.Y."/>
            <person name="Jogler C."/>
        </authorList>
    </citation>
    <scope>NUCLEOTIDE SEQUENCE [LARGE SCALE GENOMIC DNA]</scope>
    <source>
        <strain evidence="5 6">Pan54</strain>
    </source>
</reference>
<evidence type="ECO:0000256" key="4">
    <source>
        <dbReference type="SAM" id="Phobius"/>
    </source>
</evidence>
<feature type="repeat" description="WD" evidence="3">
    <location>
        <begin position="333"/>
        <end position="374"/>
    </location>
</feature>
<dbReference type="InterPro" id="IPR001680">
    <property type="entry name" value="WD40_rpt"/>
</dbReference>
<comment type="caution">
    <text evidence="5">The sequence shown here is derived from an EMBL/GenBank/DDBJ whole genome shotgun (WGS) entry which is preliminary data.</text>
</comment>
<dbReference type="PROSITE" id="PS50082">
    <property type="entry name" value="WD_REPEATS_2"/>
    <property type="match status" value="1"/>
</dbReference>
<dbReference type="SUPFAM" id="SSF50978">
    <property type="entry name" value="WD40 repeat-like"/>
    <property type="match status" value="1"/>
</dbReference>
<keyword evidence="4" id="KW-1133">Transmembrane helix</keyword>
<proteinExistence type="predicted"/>
<feature type="transmembrane region" description="Helical" evidence="4">
    <location>
        <begin position="34"/>
        <end position="52"/>
    </location>
</feature>